<keyword evidence="8" id="KW-0862">Zinc</keyword>
<dbReference type="SMART" id="SM00184">
    <property type="entry name" value="RING"/>
    <property type="match status" value="1"/>
</dbReference>
<keyword evidence="4" id="KW-0808">Transferase</keyword>
<dbReference type="GO" id="GO:0061630">
    <property type="term" value="F:ubiquitin protein ligase activity"/>
    <property type="evidence" value="ECO:0007669"/>
    <property type="project" value="UniProtKB-EC"/>
</dbReference>
<keyword evidence="10 13" id="KW-0472">Membrane</keyword>
<dbReference type="InterPro" id="IPR013083">
    <property type="entry name" value="Znf_RING/FYVE/PHD"/>
</dbReference>
<dbReference type="InterPro" id="IPR044602">
    <property type="entry name" value="ATL10/ATL72-79-like"/>
</dbReference>
<reference evidence="16" key="1">
    <citation type="submission" date="2025-08" db="UniProtKB">
        <authorList>
            <consortium name="RefSeq"/>
        </authorList>
    </citation>
    <scope>IDENTIFICATION</scope>
    <source>
        <tissue evidence="16">Fruit stalk</tissue>
    </source>
</reference>
<dbReference type="RefSeq" id="XP_022740953.1">
    <property type="nucleotide sequence ID" value="XM_022885218.1"/>
</dbReference>
<name>A0A6P5YKB3_DURZI</name>
<keyword evidence="9 13" id="KW-1133">Transmembrane helix</keyword>
<gene>
    <name evidence="16" type="primary">LOC111292710</name>
</gene>
<comment type="catalytic activity">
    <reaction evidence="1">
        <text>S-ubiquitinyl-[E2 ubiquitin-conjugating enzyme]-L-cysteine + [acceptor protein]-L-lysine = [E2 ubiquitin-conjugating enzyme]-L-cysteine + N(6)-ubiquitinyl-[acceptor protein]-L-lysine.</text>
        <dbReference type="EC" id="2.3.2.27"/>
    </reaction>
</comment>
<dbReference type="Proteomes" id="UP000515121">
    <property type="component" value="Unplaced"/>
</dbReference>
<evidence type="ECO:0000256" key="10">
    <source>
        <dbReference type="ARBA" id="ARBA00023136"/>
    </source>
</evidence>
<evidence type="ECO:0000256" key="7">
    <source>
        <dbReference type="ARBA" id="ARBA00022786"/>
    </source>
</evidence>
<evidence type="ECO:0000256" key="2">
    <source>
        <dbReference type="ARBA" id="ARBA00004167"/>
    </source>
</evidence>
<dbReference type="AlphaFoldDB" id="A0A6P5YKB3"/>
<evidence type="ECO:0000259" key="14">
    <source>
        <dbReference type="PROSITE" id="PS50089"/>
    </source>
</evidence>
<evidence type="ECO:0000256" key="12">
    <source>
        <dbReference type="PROSITE-ProRule" id="PRU00175"/>
    </source>
</evidence>
<feature type="transmembrane region" description="Helical" evidence="13">
    <location>
        <begin position="52"/>
        <end position="73"/>
    </location>
</feature>
<feature type="domain" description="RING-type" evidence="14">
    <location>
        <begin position="126"/>
        <end position="168"/>
    </location>
</feature>
<dbReference type="PROSITE" id="PS50089">
    <property type="entry name" value="ZF_RING_2"/>
    <property type="match status" value="1"/>
</dbReference>
<dbReference type="UniPathway" id="UPA00143"/>
<dbReference type="EC" id="2.3.2.27" evidence="3"/>
<keyword evidence="5 13" id="KW-0812">Transmembrane</keyword>
<dbReference type="GeneID" id="111292710"/>
<evidence type="ECO:0000256" key="1">
    <source>
        <dbReference type="ARBA" id="ARBA00000900"/>
    </source>
</evidence>
<dbReference type="CDD" id="cd16461">
    <property type="entry name" value="RING-H2_EL5-like"/>
    <property type="match status" value="1"/>
</dbReference>
<dbReference type="GO" id="GO:0016020">
    <property type="term" value="C:membrane"/>
    <property type="evidence" value="ECO:0007669"/>
    <property type="project" value="UniProtKB-SubCell"/>
</dbReference>
<evidence type="ECO:0000313" key="15">
    <source>
        <dbReference type="Proteomes" id="UP000515121"/>
    </source>
</evidence>
<evidence type="ECO:0000313" key="16">
    <source>
        <dbReference type="RefSeq" id="XP_022740953.1"/>
    </source>
</evidence>
<dbReference type="PANTHER" id="PTHR46905">
    <property type="entry name" value="RING-H2 FINGER PROTEIN ATL78"/>
    <property type="match status" value="1"/>
</dbReference>
<dbReference type="InterPro" id="IPR001841">
    <property type="entry name" value="Znf_RING"/>
</dbReference>
<keyword evidence="7" id="KW-0833">Ubl conjugation pathway</keyword>
<dbReference type="OrthoDB" id="8062037at2759"/>
<evidence type="ECO:0000256" key="11">
    <source>
        <dbReference type="ARBA" id="ARBA00024209"/>
    </source>
</evidence>
<dbReference type="KEGG" id="dzi:111292710"/>
<accession>A0A6P5YKB3</accession>
<keyword evidence="6" id="KW-0479">Metal-binding</keyword>
<comment type="similarity">
    <text evidence="11">Belongs to the RING-type zinc finger family. ATL subfamily.</text>
</comment>
<proteinExistence type="inferred from homology"/>
<comment type="subcellular location">
    <subcellularLocation>
        <location evidence="2">Membrane</location>
        <topology evidence="2">Single-pass membrane protein</topology>
    </subcellularLocation>
</comment>
<keyword evidence="15" id="KW-1185">Reference proteome</keyword>
<evidence type="ECO:0000256" key="3">
    <source>
        <dbReference type="ARBA" id="ARBA00012483"/>
    </source>
</evidence>
<dbReference type="Pfam" id="PF13639">
    <property type="entry name" value="zf-RING_2"/>
    <property type="match status" value="1"/>
</dbReference>
<evidence type="ECO:0000256" key="4">
    <source>
        <dbReference type="ARBA" id="ARBA00022679"/>
    </source>
</evidence>
<keyword evidence="12" id="KW-0863">Zinc-finger</keyword>
<dbReference type="GO" id="GO:0008270">
    <property type="term" value="F:zinc ion binding"/>
    <property type="evidence" value="ECO:0007669"/>
    <property type="project" value="UniProtKB-KW"/>
</dbReference>
<dbReference type="PANTHER" id="PTHR46905:SF16">
    <property type="entry name" value="RING-TYPE E3 UBIQUITIN TRANSFERASE"/>
    <property type="match status" value="1"/>
</dbReference>
<dbReference type="FunFam" id="3.30.40.10:FF:000632">
    <property type="entry name" value="RING-H2 finger protein ATL73"/>
    <property type="match status" value="1"/>
</dbReference>
<evidence type="ECO:0000256" key="9">
    <source>
        <dbReference type="ARBA" id="ARBA00022989"/>
    </source>
</evidence>
<dbReference type="GO" id="GO:0016567">
    <property type="term" value="P:protein ubiquitination"/>
    <property type="evidence" value="ECO:0007669"/>
    <property type="project" value="UniProtKB-UniPathway"/>
</dbReference>
<dbReference type="Gene3D" id="3.30.40.10">
    <property type="entry name" value="Zinc/RING finger domain, C3HC4 (zinc finger)"/>
    <property type="match status" value="1"/>
</dbReference>
<protein>
    <recommendedName>
        <fullName evidence="3">RING-type E3 ubiquitin transferase</fullName>
        <ecNumber evidence="3">2.3.2.27</ecNumber>
    </recommendedName>
</protein>
<evidence type="ECO:0000256" key="13">
    <source>
        <dbReference type="SAM" id="Phobius"/>
    </source>
</evidence>
<evidence type="ECO:0000256" key="5">
    <source>
        <dbReference type="ARBA" id="ARBA00022692"/>
    </source>
</evidence>
<evidence type="ECO:0000256" key="6">
    <source>
        <dbReference type="ARBA" id="ARBA00022723"/>
    </source>
</evidence>
<dbReference type="SUPFAM" id="SSF57850">
    <property type="entry name" value="RING/U-box"/>
    <property type="match status" value="1"/>
</dbReference>
<evidence type="ECO:0000256" key="8">
    <source>
        <dbReference type="ARBA" id="ARBA00022833"/>
    </source>
</evidence>
<organism evidence="15 16">
    <name type="scientific">Durio zibethinus</name>
    <name type="common">Durian</name>
    <dbReference type="NCBI Taxonomy" id="66656"/>
    <lineage>
        <taxon>Eukaryota</taxon>
        <taxon>Viridiplantae</taxon>
        <taxon>Streptophyta</taxon>
        <taxon>Embryophyta</taxon>
        <taxon>Tracheophyta</taxon>
        <taxon>Spermatophyta</taxon>
        <taxon>Magnoliopsida</taxon>
        <taxon>eudicotyledons</taxon>
        <taxon>Gunneridae</taxon>
        <taxon>Pentapetalae</taxon>
        <taxon>rosids</taxon>
        <taxon>malvids</taxon>
        <taxon>Malvales</taxon>
        <taxon>Malvaceae</taxon>
        <taxon>Helicteroideae</taxon>
        <taxon>Durio</taxon>
    </lineage>
</organism>
<sequence length="215" mass="24030">MYSTSSTSSELLQDFLVNFHSRKLLVYYKPLNQTSVTAAPPYSQKTNLDENVFMVLSVLLCGVISSLGLNFLVRYALRCPTRATLESNDNTPAITVNKGIEHKALKTFPVVNYSEDMNLPGLDMECVICLSEFVPGEHLRLLPKCNHGFHVLCIDKWLKSHSSCPKCRHCLIETCQKIMGDDQTSSSESCLPAQDSIVNILPLELESMVHSYRGV</sequence>